<gene>
    <name evidence="3" type="ORF">GX859_11070</name>
</gene>
<name>A0A7X6SX57_9CORY</name>
<dbReference type="InterPro" id="IPR056303">
    <property type="entry name" value="AMIN-like"/>
</dbReference>
<evidence type="ECO:0000313" key="3">
    <source>
        <dbReference type="EMBL" id="NLA56810.1"/>
    </source>
</evidence>
<organism evidence="3 4">
    <name type="scientific">Corynebacterium humireducens</name>
    <dbReference type="NCBI Taxonomy" id="1223514"/>
    <lineage>
        <taxon>Bacteria</taxon>
        <taxon>Bacillati</taxon>
        <taxon>Actinomycetota</taxon>
        <taxon>Actinomycetes</taxon>
        <taxon>Mycobacteriales</taxon>
        <taxon>Corynebacteriaceae</taxon>
        <taxon>Corynebacterium</taxon>
    </lineage>
</organism>
<dbReference type="AlphaFoldDB" id="A0A7X6SX57"/>
<evidence type="ECO:0000256" key="1">
    <source>
        <dbReference type="SAM" id="SignalP"/>
    </source>
</evidence>
<evidence type="ECO:0000313" key="4">
    <source>
        <dbReference type="Proteomes" id="UP000557899"/>
    </source>
</evidence>
<feature type="domain" description="AMIN-like" evidence="2">
    <location>
        <begin position="90"/>
        <end position="213"/>
    </location>
</feature>
<evidence type="ECO:0000259" key="2">
    <source>
        <dbReference type="Pfam" id="PF24837"/>
    </source>
</evidence>
<dbReference type="Pfam" id="PF24837">
    <property type="entry name" value="AMIN-like"/>
    <property type="match status" value="1"/>
</dbReference>
<reference evidence="3 4" key="1">
    <citation type="journal article" date="2020" name="Biotechnol. Biofuels">
        <title>New insights from the biogas microbiome by comprehensive genome-resolved metagenomics of nearly 1600 species originating from multiple anaerobic digesters.</title>
        <authorList>
            <person name="Campanaro S."/>
            <person name="Treu L."/>
            <person name="Rodriguez-R L.M."/>
            <person name="Kovalovszki A."/>
            <person name="Ziels R.M."/>
            <person name="Maus I."/>
            <person name="Zhu X."/>
            <person name="Kougias P.G."/>
            <person name="Basile A."/>
            <person name="Luo G."/>
            <person name="Schluter A."/>
            <person name="Konstantinidis K.T."/>
            <person name="Angelidaki I."/>
        </authorList>
    </citation>
    <scope>NUCLEOTIDE SEQUENCE [LARGE SCALE GENOMIC DNA]</scope>
    <source>
        <strain evidence="3">AS15tlH2ME_198</strain>
    </source>
</reference>
<feature type="signal peptide" evidence="1">
    <location>
        <begin position="1"/>
        <end position="30"/>
    </location>
</feature>
<protein>
    <recommendedName>
        <fullName evidence="2">AMIN-like domain-containing protein</fullName>
    </recommendedName>
</protein>
<dbReference type="Proteomes" id="UP000557899">
    <property type="component" value="Unassembled WGS sequence"/>
</dbReference>
<feature type="chain" id="PRO_5030726704" description="AMIN-like domain-containing protein" evidence="1">
    <location>
        <begin position="31"/>
        <end position="214"/>
    </location>
</feature>
<keyword evidence="1" id="KW-0732">Signal</keyword>
<dbReference type="EMBL" id="JAAZHI010000212">
    <property type="protein sequence ID" value="NLA56810.1"/>
    <property type="molecule type" value="Genomic_DNA"/>
</dbReference>
<comment type="caution">
    <text evidence="3">The sequence shown here is derived from an EMBL/GenBank/DDBJ whole genome shotgun (WGS) entry which is preliminary data.</text>
</comment>
<sequence>MTDSRAPLRRSSQRRTTLAAILAAGSLGLAACGTGTGMESGGAKNVGGEERSLVGTITAATLGGTGKVAPLGEGDVALKTARPAAPSLLVVESVRVAAHEGFDRIVFDLAGDGEPGWFIDYTTAPTQQGSGNPVEFPGSVALNVNIDGTAYPFELGIEDPRIGTVAGSGNVTQVQAVGTFEGRSQFIIGLKEKLPYSVAVLHDPHRLVIDVRHR</sequence>
<dbReference type="PROSITE" id="PS51257">
    <property type="entry name" value="PROKAR_LIPOPROTEIN"/>
    <property type="match status" value="1"/>
</dbReference>
<accession>A0A7X6SX57</accession>
<proteinExistence type="predicted"/>